<dbReference type="OrthoDB" id="8758902at2"/>
<comment type="caution">
    <text evidence="1">The sequence shown here is derived from an EMBL/GenBank/DDBJ whole genome shotgun (WGS) entry which is preliminary data.</text>
</comment>
<dbReference type="EMBL" id="LROM01000049">
    <property type="protein sequence ID" value="OFA08353.1"/>
    <property type="molecule type" value="Genomic_DNA"/>
</dbReference>
<dbReference type="AlphaFoldDB" id="A0A1E7X6A4"/>
<organism evidence="1 2">
    <name type="scientific">Duganella phyllosphaerae</name>
    <dbReference type="NCBI Taxonomy" id="762836"/>
    <lineage>
        <taxon>Bacteria</taxon>
        <taxon>Pseudomonadati</taxon>
        <taxon>Pseudomonadota</taxon>
        <taxon>Betaproteobacteria</taxon>
        <taxon>Burkholderiales</taxon>
        <taxon>Oxalobacteraceae</taxon>
        <taxon>Telluria group</taxon>
        <taxon>Duganella</taxon>
    </lineage>
</organism>
<sequence>MKNLDGMFATIAIALTTVALAGVISTDAYLQTAKAEVQGVRALTEVASGDALACADTSLVAGDGLTVTR</sequence>
<reference evidence="2" key="1">
    <citation type="journal article" date="2016" name="Front. Microbiol.">
        <title>Molecular Keys to the Janthinobacterium and Duganella spp. Interaction with the Plant Pathogen Fusarium graminearum.</title>
        <authorList>
            <person name="Haack F.S."/>
            <person name="Poehlein A."/>
            <person name="Kroger C."/>
            <person name="Voigt C.A."/>
            <person name="Piepenbring M."/>
            <person name="Bode H.B."/>
            <person name="Daniel R."/>
            <person name="Schafer W."/>
            <person name="Streit W.R."/>
        </authorList>
    </citation>
    <scope>NUCLEOTIDE SEQUENCE [LARGE SCALE GENOMIC DNA]</scope>
    <source>
        <strain evidence="2">T54</strain>
    </source>
</reference>
<dbReference type="RefSeq" id="WP_070246520.1">
    <property type="nucleotide sequence ID" value="NZ_LROM01000049.1"/>
</dbReference>
<gene>
    <name evidence="1" type="ORF">DUPY_07570</name>
</gene>
<name>A0A1E7X6A4_9BURK</name>
<proteinExistence type="predicted"/>
<dbReference type="Proteomes" id="UP000175989">
    <property type="component" value="Unassembled WGS sequence"/>
</dbReference>
<protein>
    <submittedName>
        <fullName evidence="1">Uncharacterized protein</fullName>
    </submittedName>
</protein>
<keyword evidence="2" id="KW-1185">Reference proteome</keyword>
<evidence type="ECO:0000313" key="2">
    <source>
        <dbReference type="Proteomes" id="UP000175989"/>
    </source>
</evidence>
<evidence type="ECO:0000313" key="1">
    <source>
        <dbReference type="EMBL" id="OFA08353.1"/>
    </source>
</evidence>
<accession>A0A1E7X6A4</accession>